<sequence length="77" mass="9052">MLEETEVSRGLVGKYVDTYAWPDGRFDVRWRGYSLPYKVFDPDQQHVTHAAIPRTSGCGKPWPSPRRYRIPASRWTR</sequence>
<name>A0A918J1M9_9RHOB</name>
<comment type="caution">
    <text evidence="1">The sequence shown here is derived from an EMBL/GenBank/DDBJ whole genome shotgun (WGS) entry which is preliminary data.</text>
</comment>
<reference evidence="1" key="2">
    <citation type="submission" date="2020-09" db="EMBL/GenBank/DDBJ databases">
        <authorList>
            <person name="Sun Q."/>
            <person name="Kim S."/>
        </authorList>
    </citation>
    <scope>NUCLEOTIDE SEQUENCE</scope>
    <source>
        <strain evidence="1">KCTC 23714</strain>
    </source>
</reference>
<reference evidence="1" key="1">
    <citation type="journal article" date="2014" name="Int. J. Syst. Evol. Microbiol.">
        <title>Complete genome sequence of Corynebacterium casei LMG S-19264T (=DSM 44701T), isolated from a smear-ripened cheese.</title>
        <authorList>
            <consortium name="US DOE Joint Genome Institute (JGI-PGF)"/>
            <person name="Walter F."/>
            <person name="Albersmeier A."/>
            <person name="Kalinowski J."/>
            <person name="Ruckert C."/>
        </authorList>
    </citation>
    <scope>NUCLEOTIDE SEQUENCE</scope>
    <source>
        <strain evidence="1">KCTC 23714</strain>
    </source>
</reference>
<evidence type="ECO:0000313" key="1">
    <source>
        <dbReference type="EMBL" id="GGW42817.1"/>
    </source>
</evidence>
<gene>
    <name evidence="1" type="ORF">GCM10011452_33920</name>
</gene>
<keyword evidence="2" id="KW-1185">Reference proteome</keyword>
<protein>
    <submittedName>
        <fullName evidence="1">Uncharacterized protein</fullName>
    </submittedName>
</protein>
<evidence type="ECO:0000313" key="2">
    <source>
        <dbReference type="Proteomes" id="UP000628984"/>
    </source>
</evidence>
<dbReference type="Proteomes" id="UP000628984">
    <property type="component" value="Unassembled WGS sequence"/>
</dbReference>
<dbReference type="AlphaFoldDB" id="A0A918J1M9"/>
<dbReference type="EMBL" id="BMYQ01000015">
    <property type="protein sequence ID" value="GGW42817.1"/>
    <property type="molecule type" value="Genomic_DNA"/>
</dbReference>
<proteinExistence type="predicted"/>
<organism evidence="1 2">
    <name type="scientific">Gemmobacter lanyuensis</name>
    <dbReference type="NCBI Taxonomy" id="1054497"/>
    <lineage>
        <taxon>Bacteria</taxon>
        <taxon>Pseudomonadati</taxon>
        <taxon>Pseudomonadota</taxon>
        <taxon>Alphaproteobacteria</taxon>
        <taxon>Rhodobacterales</taxon>
        <taxon>Paracoccaceae</taxon>
        <taxon>Gemmobacter</taxon>
    </lineage>
</organism>
<accession>A0A918J1M9</accession>